<evidence type="ECO:0008006" key="4">
    <source>
        <dbReference type="Google" id="ProtNLM"/>
    </source>
</evidence>
<dbReference type="AlphaFoldDB" id="A0A7Z0RWD2"/>
<sequence>MKLIIFLTLSFLVFLSSNVFAKDDERFCKLTEVKEGRCEKGDLLYVPSHIWAMKLCDFEKKVVTFSRGKDLNGIAVCHYYGYERKIRQ</sequence>
<comment type="caution">
    <text evidence="2">The sequence shown here is derived from an EMBL/GenBank/DDBJ whole genome shotgun (WGS) entry which is preliminary data.</text>
</comment>
<dbReference type="Proteomes" id="UP000586119">
    <property type="component" value="Unassembled WGS sequence"/>
</dbReference>
<evidence type="ECO:0000313" key="2">
    <source>
        <dbReference type="EMBL" id="NYS62529.1"/>
    </source>
</evidence>
<protein>
    <recommendedName>
        <fullName evidence="4">DUF1496 domain-containing protein</fullName>
    </recommendedName>
</protein>
<feature type="signal peptide" evidence="1">
    <location>
        <begin position="1"/>
        <end position="21"/>
    </location>
</feature>
<keyword evidence="3" id="KW-1185">Reference proteome</keyword>
<dbReference type="RefSeq" id="WP_179931785.1">
    <property type="nucleotide sequence ID" value="NZ_JACCDF010000023.1"/>
</dbReference>
<evidence type="ECO:0000256" key="1">
    <source>
        <dbReference type="SAM" id="SignalP"/>
    </source>
</evidence>
<accession>A0A7Z0RWD2</accession>
<keyword evidence="1" id="KW-0732">Signal</keyword>
<proteinExistence type="predicted"/>
<dbReference type="EMBL" id="JACCDF010000023">
    <property type="protein sequence ID" value="NYS62529.1"/>
    <property type="molecule type" value="Genomic_DNA"/>
</dbReference>
<reference evidence="2 3" key="1">
    <citation type="journal article" date="2015" name="Int. J. Syst. Evol. Microbiol.">
        <title>Halomonas salicampi sp. nov., a halotolerant and alkalitolerant bacterium isolated from a saltern soil.</title>
        <authorList>
            <person name="Lee J.C."/>
            <person name="Kim Y.S."/>
            <person name="Yun B.S."/>
            <person name="Whang K.S."/>
        </authorList>
    </citation>
    <scope>NUCLEOTIDE SEQUENCE [LARGE SCALE GENOMIC DNA]</scope>
    <source>
        <strain evidence="2 3">BH103</strain>
    </source>
</reference>
<feature type="chain" id="PRO_5030716300" description="DUF1496 domain-containing protein" evidence="1">
    <location>
        <begin position="22"/>
        <end position="88"/>
    </location>
</feature>
<organism evidence="2 3">
    <name type="scientific">Vreelandella salicampi</name>
    <dbReference type="NCBI Taxonomy" id="1449798"/>
    <lineage>
        <taxon>Bacteria</taxon>
        <taxon>Pseudomonadati</taxon>
        <taxon>Pseudomonadota</taxon>
        <taxon>Gammaproteobacteria</taxon>
        <taxon>Oceanospirillales</taxon>
        <taxon>Halomonadaceae</taxon>
        <taxon>Vreelandella</taxon>
    </lineage>
</organism>
<evidence type="ECO:0000313" key="3">
    <source>
        <dbReference type="Proteomes" id="UP000586119"/>
    </source>
</evidence>
<gene>
    <name evidence="2" type="ORF">HZS81_17385</name>
</gene>
<name>A0A7Z0RWD2_9GAMM</name>